<proteinExistence type="predicted"/>
<organism evidence="1 2">
    <name type="scientific">Macrostomum lignano</name>
    <dbReference type="NCBI Taxonomy" id="282301"/>
    <lineage>
        <taxon>Eukaryota</taxon>
        <taxon>Metazoa</taxon>
        <taxon>Spiralia</taxon>
        <taxon>Lophotrochozoa</taxon>
        <taxon>Platyhelminthes</taxon>
        <taxon>Rhabditophora</taxon>
        <taxon>Macrostomorpha</taxon>
        <taxon>Macrostomida</taxon>
        <taxon>Macrostomidae</taxon>
        <taxon>Macrostomum</taxon>
    </lineage>
</organism>
<protein>
    <submittedName>
        <fullName evidence="2">ANK_REP_REGION domain-containing protein</fullName>
    </submittedName>
</protein>
<evidence type="ECO:0000313" key="2">
    <source>
        <dbReference type="WBParaSite" id="maker-uti_cns_0011008-snap-gene-0.5-mRNA-1"/>
    </source>
</evidence>
<name>A0A1I8IB41_9PLAT</name>
<reference evidence="2" key="1">
    <citation type="submission" date="2016-11" db="UniProtKB">
        <authorList>
            <consortium name="WormBaseParasite"/>
        </authorList>
    </citation>
    <scope>IDENTIFICATION</scope>
</reference>
<evidence type="ECO:0000313" key="1">
    <source>
        <dbReference type="Proteomes" id="UP000095280"/>
    </source>
</evidence>
<dbReference type="InterPro" id="IPR036397">
    <property type="entry name" value="RNaseH_sf"/>
</dbReference>
<keyword evidence="1" id="KW-1185">Reference proteome</keyword>
<dbReference type="AlphaFoldDB" id="A0A1I8IB41"/>
<dbReference type="WBParaSite" id="maker-uti_cns_0011008-snap-gene-0.5-mRNA-1">
    <property type="protein sequence ID" value="maker-uti_cns_0011008-snap-gene-0.5-mRNA-1"/>
    <property type="gene ID" value="maker-uti_cns_0011008-snap-gene-0.5"/>
</dbReference>
<accession>A0A1I8IB41</accession>
<dbReference type="Proteomes" id="UP000095280">
    <property type="component" value="Unplaced"/>
</dbReference>
<sequence length="458" mass="51749">HGPADFDHILRNWPSSVERLVIFASRLVRRRQLPVEDTDEVDVLKERVLPDSCCSRLLAAQAFVWVLLAQAAYKIFGVGLNEPGIGEETPYRLKERPHQQRLQAIAKMPTATKLTLCFIAACALLDSLSCRAAAAPHAGNVKRALELLQSRPIEAAPLRGSSGRSLQVQPGNEAVIRSLKSYLRQSRQDPDLDPIEILMHRQQDPQWIHACTKQIRKVFSSRGLNDILNCLVAEDESWLHLDGKGSKADNRCWLGVGDFRPMVTRKSISDKKTMLLVAFTPNKRVSICTTPPNTKVDGQYFIDFFRHTGDLWCTLRPDFNFCKRFLFKWLKADFSKKSFANHEEVKQAALHWLWQLEEKHLQAEVDKLYEHCQRVPQSAITTVLDGLPLWLPRASIFFTTSSPEITSPNTTCLPSSHGVLTVVMKNWLPFVFGPALAIDSRKGFSCFLANFSSSNFSP</sequence>
<dbReference type="Gene3D" id="3.30.420.10">
    <property type="entry name" value="Ribonuclease H-like superfamily/Ribonuclease H"/>
    <property type="match status" value="2"/>
</dbReference>
<dbReference type="GO" id="GO:0003676">
    <property type="term" value="F:nucleic acid binding"/>
    <property type="evidence" value="ECO:0007669"/>
    <property type="project" value="InterPro"/>
</dbReference>